<evidence type="ECO:0000313" key="3">
    <source>
        <dbReference type="Proteomes" id="UP000058660"/>
    </source>
</evidence>
<reference evidence="3" key="1">
    <citation type="journal article" date="2015" name="PLoS ONE">
        <title>Complete Genome Sequence of Thermus aquaticus Y51MC23.</title>
        <authorList>
            <person name="Brumm P.J."/>
            <person name="Monsma S."/>
            <person name="Keough B."/>
            <person name="Jasinovica S."/>
            <person name="Ferguson E."/>
            <person name="Schoenfeld T."/>
            <person name="Lodes M."/>
            <person name="Mead D.A."/>
        </authorList>
    </citation>
    <scope>NUCLEOTIDE SEQUENCE [LARGE SCALE GENOMIC DNA]</scope>
    <source>
        <strain evidence="3">BAA-2747 / Y51MC23</strain>
    </source>
</reference>
<organism evidence="2 3">
    <name type="scientific">Thermus aquaticus (strain ATCC BAA-2747 / Y51MC23)</name>
    <dbReference type="NCBI Taxonomy" id="498848"/>
    <lineage>
        <taxon>Bacteria</taxon>
        <taxon>Thermotogati</taxon>
        <taxon>Deinococcota</taxon>
        <taxon>Deinococci</taxon>
        <taxon>Thermales</taxon>
        <taxon>Thermaceae</taxon>
        <taxon>Thermus</taxon>
    </lineage>
</organism>
<dbReference type="Proteomes" id="UP000058660">
    <property type="component" value="Chromosome"/>
</dbReference>
<name>A0ABN4IMB5_THEA5</name>
<evidence type="ECO:0000259" key="1">
    <source>
        <dbReference type="Pfam" id="PF00462"/>
    </source>
</evidence>
<feature type="domain" description="Glutaredoxin" evidence="1">
    <location>
        <begin position="8"/>
        <end position="56"/>
    </location>
</feature>
<accession>A0ABN4IMB5</accession>
<dbReference type="Pfam" id="PF00462">
    <property type="entry name" value="Glutaredoxin"/>
    <property type="match status" value="1"/>
</dbReference>
<evidence type="ECO:0000313" key="2">
    <source>
        <dbReference type="EMBL" id="ALJ92121.1"/>
    </source>
</evidence>
<dbReference type="SUPFAM" id="SSF52833">
    <property type="entry name" value="Thioredoxin-like"/>
    <property type="match status" value="1"/>
</dbReference>
<dbReference type="InterPro" id="IPR036249">
    <property type="entry name" value="Thioredoxin-like_sf"/>
</dbReference>
<sequence length="89" mass="9619">MLPLGGMVRLYGIPGCGPCEIVKMFLERNGVPYEFVNAKADAEAAKKIAELVGSPTAGVVLEWQGRLEAIRGVSPQSLNAWLARYRESA</sequence>
<dbReference type="EMBL" id="CP010822">
    <property type="protein sequence ID" value="ALJ92121.1"/>
    <property type="molecule type" value="Genomic_DNA"/>
</dbReference>
<dbReference type="InterPro" id="IPR002109">
    <property type="entry name" value="Glutaredoxin"/>
</dbReference>
<gene>
    <name evidence="2" type="ORF">TO73_2323</name>
</gene>
<protein>
    <submittedName>
        <fullName evidence="2">Glutaredoxin</fullName>
    </submittedName>
</protein>
<proteinExistence type="predicted"/>
<keyword evidence="3" id="KW-1185">Reference proteome</keyword>
<dbReference type="Gene3D" id="3.40.30.10">
    <property type="entry name" value="Glutaredoxin"/>
    <property type="match status" value="1"/>
</dbReference>